<dbReference type="GeneID" id="7826459"/>
<dbReference type="EMBL" id="GG662650">
    <property type="protein sequence ID" value="EAR98628.1"/>
    <property type="molecule type" value="Genomic_DNA"/>
</dbReference>
<sequence length="336" mass="39978">MNKKQFDQIQELDEEDVPNSYSHKQGKQFTFTQHEKKSEEDKDIDSLSGSSNNEKAQFLQKEKQSNLSSDKSLNSQSRQMPKLNKPNNKFDIENEIKEDLVEYQENDIGLSGKDIYFGNMNKRNNSQQNRDSSVVNKKKEKIKVDFPVDRLLQYEQYRNQVPNYALTSTKKTSSENYKQIISEYMKIQEKEEELKFKDKDLYKESQTKMISTDIETKIRDHIINHKIRANQKYQVVKNFFRIWFINAKEIRRIEKKQSQKQNNNQMISDKILMQEQENQRLQKKLGIEDFNQSKVIESKKQVKKVKNTYTGQLYIKPGFDIKLFIPFCTDIYLGKD</sequence>
<protein>
    <submittedName>
        <fullName evidence="2">Uncharacterized protein</fullName>
    </submittedName>
</protein>
<reference evidence="3" key="1">
    <citation type="journal article" date="2006" name="PLoS Biol.">
        <title>Macronuclear genome sequence of the ciliate Tetrahymena thermophila, a model eukaryote.</title>
        <authorList>
            <person name="Eisen J.A."/>
            <person name="Coyne R.S."/>
            <person name="Wu M."/>
            <person name="Wu D."/>
            <person name="Thiagarajan M."/>
            <person name="Wortman J.R."/>
            <person name="Badger J.H."/>
            <person name="Ren Q."/>
            <person name="Amedeo P."/>
            <person name="Jones K.M."/>
            <person name="Tallon L.J."/>
            <person name="Delcher A.L."/>
            <person name="Salzberg S.L."/>
            <person name="Silva J.C."/>
            <person name="Haas B.J."/>
            <person name="Majoros W.H."/>
            <person name="Farzad M."/>
            <person name="Carlton J.M."/>
            <person name="Smith R.K. Jr."/>
            <person name="Garg J."/>
            <person name="Pearlman R.E."/>
            <person name="Karrer K.M."/>
            <person name="Sun L."/>
            <person name="Manning G."/>
            <person name="Elde N.C."/>
            <person name="Turkewitz A.P."/>
            <person name="Asai D.J."/>
            <person name="Wilkes D.E."/>
            <person name="Wang Y."/>
            <person name="Cai H."/>
            <person name="Collins K."/>
            <person name="Stewart B.A."/>
            <person name="Lee S.R."/>
            <person name="Wilamowska K."/>
            <person name="Weinberg Z."/>
            <person name="Ruzzo W.L."/>
            <person name="Wloga D."/>
            <person name="Gaertig J."/>
            <person name="Frankel J."/>
            <person name="Tsao C.-C."/>
            <person name="Gorovsky M.A."/>
            <person name="Keeling P.J."/>
            <person name="Waller R.F."/>
            <person name="Patron N.J."/>
            <person name="Cherry J.M."/>
            <person name="Stover N.A."/>
            <person name="Krieger C.J."/>
            <person name="del Toro C."/>
            <person name="Ryder H.F."/>
            <person name="Williamson S.C."/>
            <person name="Barbeau R.A."/>
            <person name="Hamilton E.P."/>
            <person name="Orias E."/>
        </authorList>
    </citation>
    <scope>NUCLEOTIDE SEQUENCE [LARGE SCALE GENOMIC DNA]</scope>
    <source>
        <strain evidence="3">SB210</strain>
    </source>
</reference>
<evidence type="ECO:0000256" key="1">
    <source>
        <dbReference type="SAM" id="MobiDB-lite"/>
    </source>
</evidence>
<feature type="compositionally biased region" description="Polar residues" evidence="1">
    <location>
        <begin position="65"/>
        <end position="79"/>
    </location>
</feature>
<dbReference type="KEGG" id="tet:TTHERM_00463760"/>
<dbReference type="AlphaFoldDB" id="Q23PQ7"/>
<proteinExistence type="predicted"/>
<dbReference type="OrthoDB" id="304854at2759"/>
<keyword evidence="3" id="KW-1185">Reference proteome</keyword>
<dbReference type="HOGENOM" id="CLU_827670_0_0_1"/>
<dbReference type="Proteomes" id="UP000009168">
    <property type="component" value="Unassembled WGS sequence"/>
</dbReference>
<name>Q23PQ7_TETTS</name>
<gene>
    <name evidence="2" type="ORF">TTHERM_00463760</name>
</gene>
<dbReference type="RefSeq" id="XP_001018873.1">
    <property type="nucleotide sequence ID" value="XM_001018873.1"/>
</dbReference>
<organism evidence="2 3">
    <name type="scientific">Tetrahymena thermophila (strain SB210)</name>
    <dbReference type="NCBI Taxonomy" id="312017"/>
    <lineage>
        <taxon>Eukaryota</taxon>
        <taxon>Sar</taxon>
        <taxon>Alveolata</taxon>
        <taxon>Ciliophora</taxon>
        <taxon>Intramacronucleata</taxon>
        <taxon>Oligohymenophorea</taxon>
        <taxon>Hymenostomatida</taxon>
        <taxon>Tetrahymenina</taxon>
        <taxon>Tetrahymenidae</taxon>
        <taxon>Tetrahymena</taxon>
    </lineage>
</organism>
<evidence type="ECO:0000313" key="2">
    <source>
        <dbReference type="EMBL" id="EAR98628.1"/>
    </source>
</evidence>
<feature type="compositionally biased region" description="Polar residues" evidence="1">
    <location>
        <begin position="19"/>
        <end position="32"/>
    </location>
</feature>
<dbReference type="InParanoid" id="Q23PQ7"/>
<accession>Q23PQ7</accession>
<feature type="region of interest" description="Disordered" evidence="1">
    <location>
        <begin position="1"/>
        <end position="89"/>
    </location>
</feature>
<evidence type="ECO:0000313" key="3">
    <source>
        <dbReference type="Proteomes" id="UP000009168"/>
    </source>
</evidence>